<dbReference type="InterPro" id="IPR023780">
    <property type="entry name" value="Chromo_domain"/>
</dbReference>
<dbReference type="InterPro" id="IPR016197">
    <property type="entry name" value="Chromo-like_dom_sf"/>
</dbReference>
<gene>
    <name evidence="2" type="ORF">L914_09139</name>
</gene>
<accession>W2NB85</accession>
<dbReference type="Pfam" id="PF00385">
    <property type="entry name" value="Chromo"/>
    <property type="match status" value="1"/>
</dbReference>
<evidence type="ECO:0000259" key="1">
    <source>
        <dbReference type="PROSITE" id="PS50013"/>
    </source>
</evidence>
<dbReference type="CDD" id="cd00024">
    <property type="entry name" value="CD_CSD"/>
    <property type="match status" value="1"/>
</dbReference>
<organism evidence="2">
    <name type="scientific">Phytophthora nicotianae</name>
    <name type="common">Potato buckeye rot agent</name>
    <name type="synonym">Phytophthora parasitica</name>
    <dbReference type="NCBI Taxonomy" id="4792"/>
    <lineage>
        <taxon>Eukaryota</taxon>
        <taxon>Sar</taxon>
        <taxon>Stramenopiles</taxon>
        <taxon>Oomycota</taxon>
        <taxon>Peronosporomycetes</taxon>
        <taxon>Peronosporales</taxon>
        <taxon>Peronosporaceae</taxon>
        <taxon>Phytophthora</taxon>
    </lineage>
</organism>
<proteinExistence type="predicted"/>
<dbReference type="InterPro" id="IPR000953">
    <property type="entry name" value="Chromo/chromo_shadow_dom"/>
</dbReference>
<evidence type="ECO:0000313" key="2">
    <source>
        <dbReference type="EMBL" id="ETM45917.1"/>
    </source>
</evidence>
<sequence length="107" mass="12447">MAQYYDRNRQAQELAVGDQVLLSTSNLSNFHAVKFHPVFHTSLLKPYVASDRPDQELFKVLLPDGTEGEHVEDIVGYRRKKSGKEYHVKWLGQSKLTWEPEENLKYV</sequence>
<dbReference type="Proteomes" id="UP000054532">
    <property type="component" value="Unassembled WGS sequence"/>
</dbReference>
<dbReference type="Gene3D" id="2.40.50.40">
    <property type="match status" value="1"/>
</dbReference>
<feature type="domain" description="Chromo" evidence="1">
    <location>
        <begin position="69"/>
        <end position="107"/>
    </location>
</feature>
<dbReference type="SUPFAM" id="SSF54160">
    <property type="entry name" value="Chromo domain-like"/>
    <property type="match status" value="1"/>
</dbReference>
<dbReference type="PROSITE" id="PS50013">
    <property type="entry name" value="CHROMO_2"/>
    <property type="match status" value="1"/>
</dbReference>
<reference evidence="2" key="1">
    <citation type="submission" date="2013-11" db="EMBL/GenBank/DDBJ databases">
        <title>The Genome Sequence of Phytophthora parasitica IAC_01/95.</title>
        <authorList>
            <consortium name="The Broad Institute Genomics Platform"/>
            <person name="Russ C."/>
            <person name="Tyler B."/>
            <person name="Panabieres F."/>
            <person name="Shan W."/>
            <person name="Tripathy S."/>
            <person name="Grunwald N."/>
            <person name="Machado M."/>
            <person name="Johnson C.S."/>
            <person name="Arredondo F."/>
            <person name="Hong C."/>
            <person name="Coffey M."/>
            <person name="Young S.K."/>
            <person name="Zeng Q."/>
            <person name="Gargeya S."/>
            <person name="Fitzgerald M."/>
            <person name="Abouelleil A."/>
            <person name="Alvarado L."/>
            <person name="Chapman S.B."/>
            <person name="Gainer-Dewar J."/>
            <person name="Goldberg J."/>
            <person name="Griggs A."/>
            <person name="Gujja S."/>
            <person name="Hansen M."/>
            <person name="Howarth C."/>
            <person name="Imamovic A."/>
            <person name="Ireland A."/>
            <person name="Larimer J."/>
            <person name="McCowan C."/>
            <person name="Murphy C."/>
            <person name="Pearson M."/>
            <person name="Poon T.W."/>
            <person name="Priest M."/>
            <person name="Roberts A."/>
            <person name="Saif S."/>
            <person name="Shea T."/>
            <person name="Sykes S."/>
            <person name="Wortman J."/>
            <person name="Nusbaum C."/>
            <person name="Birren B."/>
        </authorList>
    </citation>
    <scope>NUCLEOTIDE SEQUENCE [LARGE SCALE GENOMIC DNA]</scope>
    <source>
        <strain evidence="2">IAC_01/95</strain>
    </source>
</reference>
<name>W2NB85_PHYNI</name>
<dbReference type="AlphaFoldDB" id="W2NB85"/>
<dbReference type="EMBL" id="KI693046">
    <property type="protein sequence ID" value="ETM45917.1"/>
    <property type="molecule type" value="Genomic_DNA"/>
</dbReference>
<protein>
    <recommendedName>
        <fullName evidence="1">Chromo domain-containing protein</fullName>
    </recommendedName>
</protein>